<dbReference type="InterPro" id="IPR001849">
    <property type="entry name" value="PH_domain"/>
</dbReference>
<evidence type="ECO:0000259" key="1">
    <source>
        <dbReference type="PROSITE" id="PS50003"/>
    </source>
</evidence>
<name>A0AAU9JTD6_9CILI</name>
<dbReference type="Gene3D" id="2.30.29.30">
    <property type="entry name" value="Pleckstrin-homology domain (PH domain)/Phosphotyrosine-binding domain (PTB)"/>
    <property type="match status" value="1"/>
</dbReference>
<keyword evidence="3" id="KW-1185">Reference proteome</keyword>
<reference evidence="2" key="1">
    <citation type="submission" date="2021-09" db="EMBL/GenBank/DDBJ databases">
        <authorList>
            <consortium name="AG Swart"/>
            <person name="Singh M."/>
            <person name="Singh A."/>
            <person name="Seah K."/>
            <person name="Emmerich C."/>
        </authorList>
    </citation>
    <scope>NUCLEOTIDE SEQUENCE</scope>
    <source>
        <strain evidence="2">ATCC30299</strain>
    </source>
</reference>
<evidence type="ECO:0000313" key="3">
    <source>
        <dbReference type="Proteomes" id="UP001162131"/>
    </source>
</evidence>
<comment type="caution">
    <text evidence="2">The sequence shown here is derived from an EMBL/GenBank/DDBJ whole genome shotgun (WGS) entry which is preliminary data.</text>
</comment>
<organism evidence="2 3">
    <name type="scientific">Blepharisma stoltei</name>
    <dbReference type="NCBI Taxonomy" id="1481888"/>
    <lineage>
        <taxon>Eukaryota</taxon>
        <taxon>Sar</taxon>
        <taxon>Alveolata</taxon>
        <taxon>Ciliophora</taxon>
        <taxon>Postciliodesmatophora</taxon>
        <taxon>Heterotrichea</taxon>
        <taxon>Heterotrichida</taxon>
        <taxon>Blepharismidae</taxon>
        <taxon>Blepharisma</taxon>
    </lineage>
</organism>
<accession>A0AAU9JTD6</accession>
<gene>
    <name evidence="2" type="ORF">BSTOLATCC_MIC52428</name>
</gene>
<feature type="domain" description="PH" evidence="1">
    <location>
        <begin position="11"/>
        <end position="109"/>
    </location>
</feature>
<dbReference type="PROSITE" id="PS50003">
    <property type="entry name" value="PH_DOMAIN"/>
    <property type="match status" value="1"/>
</dbReference>
<dbReference type="InterPro" id="IPR011993">
    <property type="entry name" value="PH-like_dom_sf"/>
</dbReference>
<dbReference type="AlphaFoldDB" id="A0AAU9JTD6"/>
<dbReference type="FunFam" id="2.30.29.30:FF:000286">
    <property type="entry name" value="PH-protein kinase domain containing protein"/>
    <property type="match status" value="1"/>
</dbReference>
<dbReference type="SMART" id="SM00233">
    <property type="entry name" value="PH"/>
    <property type="match status" value="1"/>
</dbReference>
<dbReference type="EMBL" id="CAJZBQ010000052">
    <property type="protein sequence ID" value="CAG9331022.1"/>
    <property type="molecule type" value="Genomic_DNA"/>
</dbReference>
<sequence length="129" mass="15629">MENTDEETFDVIIKEGWINKRSRFLKIWRRRWLVLTPHFLITFKRQQAYLDKPTEKIKIECCSTMKSAEEETKKVFTFRINFLDRVFFFSAQDANDKETWIESIRGAMMPKKTEERCFEGLYDDVLNLK</sequence>
<dbReference type="InterPro" id="IPR051707">
    <property type="entry name" value="PI-Interact_SigTrans_Reg"/>
</dbReference>
<dbReference type="PANTHER" id="PTHR14336:SF8">
    <property type="entry name" value="PROTEIN OPY1"/>
    <property type="match status" value="1"/>
</dbReference>
<evidence type="ECO:0000313" key="2">
    <source>
        <dbReference type="EMBL" id="CAG9331022.1"/>
    </source>
</evidence>
<proteinExistence type="predicted"/>
<dbReference type="Pfam" id="PF00169">
    <property type="entry name" value="PH"/>
    <property type="match status" value="1"/>
</dbReference>
<dbReference type="Proteomes" id="UP001162131">
    <property type="component" value="Unassembled WGS sequence"/>
</dbReference>
<dbReference type="PANTHER" id="PTHR14336">
    <property type="entry name" value="TANDEM PH DOMAIN CONTAINING PROTEIN"/>
    <property type="match status" value="1"/>
</dbReference>
<dbReference type="SUPFAM" id="SSF50729">
    <property type="entry name" value="PH domain-like"/>
    <property type="match status" value="1"/>
</dbReference>
<protein>
    <recommendedName>
        <fullName evidence="1">PH domain-containing protein</fullName>
    </recommendedName>
</protein>